<name>A0A9D2VGB4_9BURK</name>
<sequence length="55" mass="6511">MTKPSFAQYLLQSRSHPVLAQKSAFELYKSYQRLALRSRWPASLCIWRRSSTNYS</sequence>
<dbReference type="EMBL" id="DYTQ01000081">
    <property type="protein sequence ID" value="HJH24283.1"/>
    <property type="molecule type" value="Genomic_DNA"/>
</dbReference>
<evidence type="ECO:0000313" key="2">
    <source>
        <dbReference type="EMBL" id="NJB63972.1"/>
    </source>
</evidence>
<dbReference type="RefSeq" id="WP_159436828.1">
    <property type="nucleotide sequence ID" value="NZ_BMCQ01000002.1"/>
</dbReference>
<dbReference type="Proteomes" id="UP000783934">
    <property type="component" value="Unassembled WGS sequence"/>
</dbReference>
<reference evidence="1" key="2">
    <citation type="journal article" date="2021" name="PeerJ">
        <title>Extensive microbial diversity within the chicken gut microbiome revealed by metagenomics and culture.</title>
        <authorList>
            <person name="Gilroy R."/>
            <person name="Ravi A."/>
            <person name="Getino M."/>
            <person name="Pursley I."/>
            <person name="Horton D.L."/>
            <person name="Alikhan N.F."/>
            <person name="Baker D."/>
            <person name="Gharbi K."/>
            <person name="Hall N."/>
            <person name="Watson M."/>
            <person name="Adriaenssens E.M."/>
            <person name="Foster-Nyarko E."/>
            <person name="Jarju S."/>
            <person name="Secka A."/>
            <person name="Antonio M."/>
            <person name="Oren A."/>
            <person name="Chaudhuri R.R."/>
            <person name="La Ragione R."/>
            <person name="Hildebrand F."/>
            <person name="Pallen M.J."/>
        </authorList>
    </citation>
    <scope>NUCLEOTIDE SEQUENCE</scope>
    <source>
        <strain evidence="1">CHK175-13533</strain>
    </source>
</reference>
<reference evidence="2 4" key="1">
    <citation type="submission" date="2020-03" db="EMBL/GenBank/DDBJ databases">
        <title>Genomic Encyclopedia of Type Strains, Phase IV (KMG-IV): sequencing the most valuable type-strain genomes for metagenomic binning, comparative biology and taxonomic classification.</title>
        <authorList>
            <person name="Goeker M."/>
        </authorList>
    </citation>
    <scope>NUCLEOTIDE SEQUENCE [LARGE SCALE GENOMIC DNA]</scope>
    <source>
        <strain evidence="2 4">DSM 26613</strain>
    </source>
</reference>
<evidence type="ECO:0000313" key="3">
    <source>
        <dbReference type="Proteomes" id="UP000700248"/>
    </source>
</evidence>
<dbReference type="Proteomes" id="UP000700248">
    <property type="component" value="Unassembled WGS sequence"/>
</dbReference>
<evidence type="ECO:0000313" key="4">
    <source>
        <dbReference type="Proteomes" id="UP000783934"/>
    </source>
</evidence>
<protein>
    <submittedName>
        <fullName evidence="1">Uncharacterized protein</fullName>
    </submittedName>
</protein>
<comment type="caution">
    <text evidence="1">The sequence shown here is derived from an EMBL/GenBank/DDBJ whole genome shotgun (WGS) entry which is preliminary data.</text>
</comment>
<dbReference type="AlphaFoldDB" id="A0A9D2VGB4"/>
<evidence type="ECO:0000313" key="1">
    <source>
        <dbReference type="EMBL" id="HJH24283.1"/>
    </source>
</evidence>
<dbReference type="EMBL" id="JAATIZ010000001">
    <property type="protein sequence ID" value="NJB63972.1"/>
    <property type="molecule type" value="Genomic_DNA"/>
</dbReference>
<keyword evidence="4" id="KW-1185">Reference proteome</keyword>
<gene>
    <name evidence="2" type="ORF">GGR41_000193</name>
    <name evidence="1" type="ORF">K8U84_07000</name>
</gene>
<proteinExistence type="predicted"/>
<accession>A0A9D2VGB4</accession>
<reference evidence="1" key="3">
    <citation type="submission" date="2021-09" db="EMBL/GenBank/DDBJ databases">
        <authorList>
            <person name="Gilroy R."/>
        </authorList>
    </citation>
    <scope>NUCLEOTIDE SEQUENCE</scope>
    <source>
        <strain evidence="1">CHK175-13533</strain>
    </source>
</reference>
<organism evidence="1 3">
    <name type="scientific">Paenalcaligenes hominis</name>
    <dbReference type="NCBI Taxonomy" id="643674"/>
    <lineage>
        <taxon>Bacteria</taxon>
        <taxon>Pseudomonadati</taxon>
        <taxon>Pseudomonadota</taxon>
        <taxon>Betaproteobacteria</taxon>
        <taxon>Burkholderiales</taxon>
        <taxon>Alcaligenaceae</taxon>
        <taxon>Paenalcaligenes</taxon>
    </lineage>
</organism>